<protein>
    <submittedName>
        <fullName evidence="1">Uncharacterized protein</fullName>
    </submittedName>
</protein>
<organism evidence="1 2">
    <name type="scientific">Aplosporella prunicola CBS 121167</name>
    <dbReference type="NCBI Taxonomy" id="1176127"/>
    <lineage>
        <taxon>Eukaryota</taxon>
        <taxon>Fungi</taxon>
        <taxon>Dikarya</taxon>
        <taxon>Ascomycota</taxon>
        <taxon>Pezizomycotina</taxon>
        <taxon>Dothideomycetes</taxon>
        <taxon>Dothideomycetes incertae sedis</taxon>
        <taxon>Botryosphaeriales</taxon>
        <taxon>Aplosporellaceae</taxon>
        <taxon>Aplosporella</taxon>
    </lineage>
</organism>
<dbReference type="EMBL" id="ML995490">
    <property type="protein sequence ID" value="KAF2140224.1"/>
    <property type="molecule type" value="Genomic_DNA"/>
</dbReference>
<evidence type="ECO:0000313" key="1">
    <source>
        <dbReference type="EMBL" id="KAF2140224.1"/>
    </source>
</evidence>
<gene>
    <name evidence="1" type="ORF">K452DRAFT_53047</name>
</gene>
<dbReference type="GeneID" id="54304307"/>
<sequence>MPPTACSTLHIALGPMVCGVSDVWRGARPKHLLVPRLQHHQVARWVGGGDCLCSCTLWALLIGRQHFFPSLHFLFNTPSLAFVTYCRRWYLVCIPERLFVDTTCHTRDNPTPHILPCFPVRIPSISMSNPRISFFPSDRRPLCS</sequence>
<proteinExistence type="predicted"/>
<accession>A0A6A6BAE4</accession>
<dbReference type="Proteomes" id="UP000799438">
    <property type="component" value="Unassembled WGS sequence"/>
</dbReference>
<name>A0A6A6BAE4_9PEZI</name>
<dbReference type="AlphaFoldDB" id="A0A6A6BAE4"/>
<dbReference type="RefSeq" id="XP_033395937.1">
    <property type="nucleotide sequence ID" value="XM_033546800.1"/>
</dbReference>
<evidence type="ECO:0000313" key="2">
    <source>
        <dbReference type="Proteomes" id="UP000799438"/>
    </source>
</evidence>
<keyword evidence="2" id="KW-1185">Reference proteome</keyword>
<reference evidence="1" key="1">
    <citation type="journal article" date="2020" name="Stud. Mycol.">
        <title>101 Dothideomycetes genomes: a test case for predicting lifestyles and emergence of pathogens.</title>
        <authorList>
            <person name="Haridas S."/>
            <person name="Albert R."/>
            <person name="Binder M."/>
            <person name="Bloem J."/>
            <person name="Labutti K."/>
            <person name="Salamov A."/>
            <person name="Andreopoulos B."/>
            <person name="Baker S."/>
            <person name="Barry K."/>
            <person name="Bills G."/>
            <person name="Bluhm B."/>
            <person name="Cannon C."/>
            <person name="Castanera R."/>
            <person name="Culley D."/>
            <person name="Daum C."/>
            <person name="Ezra D."/>
            <person name="Gonzalez J."/>
            <person name="Henrissat B."/>
            <person name="Kuo A."/>
            <person name="Liang C."/>
            <person name="Lipzen A."/>
            <person name="Lutzoni F."/>
            <person name="Magnuson J."/>
            <person name="Mondo S."/>
            <person name="Nolan M."/>
            <person name="Ohm R."/>
            <person name="Pangilinan J."/>
            <person name="Park H.-J."/>
            <person name="Ramirez L."/>
            <person name="Alfaro M."/>
            <person name="Sun H."/>
            <person name="Tritt A."/>
            <person name="Yoshinaga Y."/>
            <person name="Zwiers L.-H."/>
            <person name="Turgeon B."/>
            <person name="Goodwin S."/>
            <person name="Spatafora J."/>
            <person name="Crous P."/>
            <person name="Grigoriev I."/>
        </authorList>
    </citation>
    <scope>NUCLEOTIDE SEQUENCE</scope>
    <source>
        <strain evidence="1">CBS 121167</strain>
    </source>
</reference>